<sequence>MPDSAAERMPRAVQSGRLEDLDDGCLLEVLKHLTPLPDLFCTSRVNRRFRRLASDTRLWKLVTGAATPADAAGGRRLAGRHGRRAYPTLQAAVAASRPGDTIELEAAQVHEAADIAVRWPVRLRGGGAAPEDTVLLCPAGADAALVFSASGVLGNLSVHSGAIACLVHHRGRVMVQGCVLTCHAAPGLGHLFAPLVTLAWNGRGLLPPDGGVLTVVETRILGSAGSQAVRAAGSGVLRGVFAAWWTVVR</sequence>
<feature type="domain" description="F-box" evidence="1">
    <location>
        <begin position="26"/>
        <end position="60"/>
    </location>
</feature>
<reference evidence="2 3" key="1">
    <citation type="journal article" date="2024" name="Nat. Commun.">
        <title>Phylogenomics reveals the evolutionary origins of lichenization in chlorophyte algae.</title>
        <authorList>
            <person name="Puginier C."/>
            <person name="Libourel C."/>
            <person name="Otte J."/>
            <person name="Skaloud P."/>
            <person name="Haon M."/>
            <person name="Grisel S."/>
            <person name="Petersen M."/>
            <person name="Berrin J.G."/>
            <person name="Delaux P.M."/>
            <person name="Dal Grande F."/>
            <person name="Keller J."/>
        </authorList>
    </citation>
    <scope>NUCLEOTIDE SEQUENCE [LARGE SCALE GENOMIC DNA]</scope>
    <source>
        <strain evidence="2 3">SAG 245.80</strain>
    </source>
</reference>
<organism evidence="2 3">
    <name type="scientific">Elliptochloris bilobata</name>
    <dbReference type="NCBI Taxonomy" id="381761"/>
    <lineage>
        <taxon>Eukaryota</taxon>
        <taxon>Viridiplantae</taxon>
        <taxon>Chlorophyta</taxon>
        <taxon>core chlorophytes</taxon>
        <taxon>Trebouxiophyceae</taxon>
        <taxon>Trebouxiophyceae incertae sedis</taxon>
        <taxon>Elliptochloris clade</taxon>
        <taxon>Elliptochloris</taxon>
    </lineage>
</organism>
<protein>
    <recommendedName>
        <fullName evidence="1">F-box domain-containing protein</fullName>
    </recommendedName>
</protein>
<name>A0AAW1S880_9CHLO</name>
<accession>A0AAW1S880</accession>
<dbReference type="Pfam" id="PF12937">
    <property type="entry name" value="F-box-like"/>
    <property type="match status" value="1"/>
</dbReference>
<dbReference type="PANTHER" id="PTHR14695">
    <property type="entry name" value="SHC SH2-DOMAIN BINDING PROTEIN 1-RELATED"/>
    <property type="match status" value="1"/>
</dbReference>
<dbReference type="SUPFAM" id="SSF51126">
    <property type="entry name" value="Pectin lyase-like"/>
    <property type="match status" value="1"/>
</dbReference>
<evidence type="ECO:0000259" key="1">
    <source>
        <dbReference type="Pfam" id="PF12937"/>
    </source>
</evidence>
<comment type="caution">
    <text evidence="2">The sequence shown here is derived from an EMBL/GenBank/DDBJ whole genome shotgun (WGS) entry which is preliminary data.</text>
</comment>
<evidence type="ECO:0000313" key="2">
    <source>
        <dbReference type="EMBL" id="KAK9841986.1"/>
    </source>
</evidence>
<dbReference type="SUPFAM" id="SSF81383">
    <property type="entry name" value="F-box domain"/>
    <property type="match status" value="1"/>
</dbReference>
<keyword evidence="3" id="KW-1185">Reference proteome</keyword>
<dbReference type="EMBL" id="JALJOU010000009">
    <property type="protein sequence ID" value="KAK9841986.1"/>
    <property type="molecule type" value="Genomic_DNA"/>
</dbReference>
<dbReference type="Gene3D" id="1.20.1280.50">
    <property type="match status" value="1"/>
</dbReference>
<dbReference type="InterPro" id="IPR045140">
    <property type="entry name" value="SHCBP1-like"/>
</dbReference>
<dbReference type="InterPro" id="IPR001810">
    <property type="entry name" value="F-box_dom"/>
</dbReference>
<dbReference type="Proteomes" id="UP001445335">
    <property type="component" value="Unassembled WGS sequence"/>
</dbReference>
<evidence type="ECO:0000313" key="3">
    <source>
        <dbReference type="Proteomes" id="UP001445335"/>
    </source>
</evidence>
<gene>
    <name evidence="2" type="ORF">WJX81_002803</name>
</gene>
<dbReference type="AlphaFoldDB" id="A0AAW1S880"/>
<dbReference type="PANTHER" id="PTHR14695:SF4">
    <property type="entry name" value="PROTEIN NESSUN DORMA"/>
    <property type="match status" value="1"/>
</dbReference>
<dbReference type="InterPro" id="IPR036047">
    <property type="entry name" value="F-box-like_dom_sf"/>
</dbReference>
<proteinExistence type="predicted"/>
<dbReference type="InterPro" id="IPR011050">
    <property type="entry name" value="Pectin_lyase_fold/virulence"/>
</dbReference>